<sequence>MANLAFLAVALFTLIVLDQVSAFRTTITTTVDEETAGANPRGESQQQSCREQFQQQQQLRDCQRYMAQQAQRFANPKRREQGLDECCDQLEKMDQDCQCENLREAIRQKQQQEGEMSKEEKRKMEQAAEDLPRRCGFSSQRCQIEANWF</sequence>
<accession>A0A4S4EBZ7</accession>
<dbReference type="PANTHER" id="PTHR35496">
    <property type="entry name" value="2S SEED STORAGE PROTEIN 1-RELATED"/>
    <property type="match status" value="1"/>
</dbReference>
<dbReference type="InterPro" id="IPR000617">
    <property type="entry name" value="Napin/2SS/CON"/>
</dbReference>
<comment type="caution">
    <text evidence="7">The sequence shown here is derived from an EMBL/GenBank/DDBJ whole genome shotgun (WGS) entry which is preliminary data.</text>
</comment>
<evidence type="ECO:0000313" key="7">
    <source>
        <dbReference type="EMBL" id="THG13753.1"/>
    </source>
</evidence>
<evidence type="ECO:0000259" key="6">
    <source>
        <dbReference type="SMART" id="SM00499"/>
    </source>
</evidence>
<gene>
    <name evidence="7" type="ORF">TEA_011936</name>
</gene>
<keyword evidence="8" id="KW-1185">Reference proteome</keyword>
<evidence type="ECO:0000256" key="5">
    <source>
        <dbReference type="SAM" id="SignalP"/>
    </source>
</evidence>
<keyword evidence="5" id="KW-0732">Signal</keyword>
<dbReference type="PRINTS" id="PR00496">
    <property type="entry name" value="NAPIN"/>
</dbReference>
<dbReference type="GO" id="GO:0045735">
    <property type="term" value="F:nutrient reservoir activity"/>
    <property type="evidence" value="ECO:0007669"/>
    <property type="project" value="UniProtKB-KW"/>
</dbReference>
<evidence type="ECO:0000256" key="4">
    <source>
        <dbReference type="SAM" id="MobiDB-lite"/>
    </source>
</evidence>
<dbReference type="SMART" id="SM00499">
    <property type="entry name" value="AAI"/>
    <property type="match status" value="1"/>
</dbReference>
<dbReference type="Pfam" id="PF00234">
    <property type="entry name" value="Tryp_alpha_amyl"/>
    <property type="match status" value="1"/>
</dbReference>
<dbReference type="InterPro" id="IPR036312">
    <property type="entry name" value="Bifun_inhib/LTP/seed_sf"/>
</dbReference>
<organism evidence="7 8">
    <name type="scientific">Camellia sinensis var. sinensis</name>
    <name type="common">China tea</name>
    <dbReference type="NCBI Taxonomy" id="542762"/>
    <lineage>
        <taxon>Eukaryota</taxon>
        <taxon>Viridiplantae</taxon>
        <taxon>Streptophyta</taxon>
        <taxon>Embryophyta</taxon>
        <taxon>Tracheophyta</taxon>
        <taxon>Spermatophyta</taxon>
        <taxon>Magnoliopsida</taxon>
        <taxon>eudicotyledons</taxon>
        <taxon>Gunneridae</taxon>
        <taxon>Pentapetalae</taxon>
        <taxon>asterids</taxon>
        <taxon>Ericales</taxon>
        <taxon>Theaceae</taxon>
        <taxon>Camellia</taxon>
    </lineage>
</organism>
<feature type="domain" description="Bifunctional inhibitor/plant lipid transfer protein/seed storage helical" evidence="6">
    <location>
        <begin position="49"/>
        <end position="142"/>
    </location>
</feature>
<keyword evidence="2" id="KW-0758">Storage protein</keyword>
<name>A0A4S4EBZ7_CAMSN</name>
<protein>
    <recommendedName>
        <fullName evidence="6">Bifunctional inhibitor/plant lipid transfer protein/seed storage helical domain-containing protein</fullName>
    </recommendedName>
</protein>
<reference evidence="7 8" key="1">
    <citation type="journal article" date="2018" name="Proc. Natl. Acad. Sci. U.S.A.">
        <title>Draft genome sequence of Camellia sinensis var. sinensis provides insights into the evolution of the tea genome and tea quality.</title>
        <authorList>
            <person name="Wei C."/>
            <person name="Yang H."/>
            <person name="Wang S."/>
            <person name="Zhao J."/>
            <person name="Liu C."/>
            <person name="Gao L."/>
            <person name="Xia E."/>
            <person name="Lu Y."/>
            <person name="Tai Y."/>
            <person name="She G."/>
            <person name="Sun J."/>
            <person name="Cao H."/>
            <person name="Tong W."/>
            <person name="Gao Q."/>
            <person name="Li Y."/>
            <person name="Deng W."/>
            <person name="Jiang X."/>
            <person name="Wang W."/>
            <person name="Chen Q."/>
            <person name="Zhang S."/>
            <person name="Li H."/>
            <person name="Wu J."/>
            <person name="Wang P."/>
            <person name="Li P."/>
            <person name="Shi C."/>
            <person name="Zheng F."/>
            <person name="Jian J."/>
            <person name="Huang B."/>
            <person name="Shan D."/>
            <person name="Shi M."/>
            <person name="Fang C."/>
            <person name="Yue Y."/>
            <person name="Li F."/>
            <person name="Li D."/>
            <person name="Wei S."/>
            <person name="Han B."/>
            <person name="Jiang C."/>
            <person name="Yin Y."/>
            <person name="Xia T."/>
            <person name="Zhang Z."/>
            <person name="Bennetzen J.L."/>
            <person name="Zhao S."/>
            <person name="Wan X."/>
        </authorList>
    </citation>
    <scope>NUCLEOTIDE SEQUENCE [LARGE SCALE GENOMIC DNA]</scope>
    <source>
        <strain evidence="8">cv. Shuchazao</strain>
        <tissue evidence="7">Leaf</tissue>
    </source>
</reference>
<evidence type="ECO:0000256" key="3">
    <source>
        <dbReference type="ARBA" id="ARBA00023129"/>
    </source>
</evidence>
<dbReference type="AlphaFoldDB" id="A0A4S4EBZ7"/>
<dbReference type="PANTHER" id="PTHR35496:SF4">
    <property type="entry name" value="2S SULFUR-RICH SEED STORAGE PROTEIN 2-LIKE"/>
    <property type="match status" value="1"/>
</dbReference>
<keyword evidence="3" id="KW-0708">Seed storage protein</keyword>
<feature type="signal peptide" evidence="5">
    <location>
        <begin position="1"/>
        <end position="22"/>
    </location>
</feature>
<comment type="similarity">
    <text evidence="1">Belongs to the 2S seed storage albumins family.</text>
</comment>
<evidence type="ECO:0000256" key="1">
    <source>
        <dbReference type="ARBA" id="ARBA00008262"/>
    </source>
</evidence>
<proteinExistence type="inferred from homology"/>
<feature type="region of interest" description="Disordered" evidence="4">
    <location>
        <begin position="108"/>
        <end position="132"/>
    </location>
</feature>
<dbReference type="Proteomes" id="UP000306102">
    <property type="component" value="Unassembled WGS sequence"/>
</dbReference>
<feature type="chain" id="PRO_5020503892" description="Bifunctional inhibitor/plant lipid transfer protein/seed storage helical domain-containing protein" evidence="5">
    <location>
        <begin position="23"/>
        <end position="149"/>
    </location>
</feature>
<evidence type="ECO:0000313" key="8">
    <source>
        <dbReference type="Proteomes" id="UP000306102"/>
    </source>
</evidence>
<evidence type="ECO:0000256" key="2">
    <source>
        <dbReference type="ARBA" id="ARBA00022761"/>
    </source>
</evidence>
<dbReference type="CDD" id="cd00261">
    <property type="entry name" value="AAI_SS"/>
    <property type="match status" value="1"/>
</dbReference>
<dbReference type="Gene3D" id="1.10.110.10">
    <property type="entry name" value="Plant lipid-transfer and hydrophobic proteins"/>
    <property type="match status" value="1"/>
</dbReference>
<dbReference type="SUPFAM" id="SSF47699">
    <property type="entry name" value="Bifunctional inhibitor/lipid-transfer protein/seed storage 2S albumin"/>
    <property type="match status" value="1"/>
</dbReference>
<dbReference type="InterPro" id="IPR016140">
    <property type="entry name" value="Bifunc_inhib/LTP/seed_store"/>
</dbReference>
<dbReference type="EMBL" id="SDRB02005700">
    <property type="protein sequence ID" value="THG13753.1"/>
    <property type="molecule type" value="Genomic_DNA"/>
</dbReference>